<name>A0ACB7SAH8_HYAAI</name>
<proteinExistence type="predicted"/>
<keyword evidence="2" id="KW-1185">Reference proteome</keyword>
<evidence type="ECO:0000313" key="2">
    <source>
        <dbReference type="Proteomes" id="UP000821845"/>
    </source>
</evidence>
<dbReference type="EMBL" id="CM023484">
    <property type="protein sequence ID" value="KAH6932117.1"/>
    <property type="molecule type" value="Genomic_DNA"/>
</dbReference>
<gene>
    <name evidence="1" type="ORF">HPB50_002879</name>
</gene>
<organism evidence="1 2">
    <name type="scientific">Hyalomma asiaticum</name>
    <name type="common">Tick</name>
    <dbReference type="NCBI Taxonomy" id="266040"/>
    <lineage>
        <taxon>Eukaryota</taxon>
        <taxon>Metazoa</taxon>
        <taxon>Ecdysozoa</taxon>
        <taxon>Arthropoda</taxon>
        <taxon>Chelicerata</taxon>
        <taxon>Arachnida</taxon>
        <taxon>Acari</taxon>
        <taxon>Parasitiformes</taxon>
        <taxon>Ixodida</taxon>
        <taxon>Ixodoidea</taxon>
        <taxon>Ixodidae</taxon>
        <taxon>Hyalomminae</taxon>
        <taxon>Hyalomma</taxon>
    </lineage>
</organism>
<dbReference type="Proteomes" id="UP000821845">
    <property type="component" value="Chromosome 4"/>
</dbReference>
<protein>
    <submittedName>
        <fullName evidence="1">Uncharacterized protein</fullName>
    </submittedName>
</protein>
<evidence type="ECO:0000313" key="1">
    <source>
        <dbReference type="EMBL" id="KAH6932117.1"/>
    </source>
</evidence>
<accession>A0ACB7SAH8</accession>
<sequence>MMPPSLAATHHFGSVAVFVAAKRHPRFRVAELFASLCRGEDERRWAAGGRPSLAAAVPPRLEEPLLASAGPPPRVSREKVTGGEVRVRVAECCDKRRSRVIKRSSPTRRCGDLARGRTRSLARLAAVLQHVCAPPSKIASACWFCCAAGG</sequence>
<comment type="caution">
    <text evidence="1">The sequence shown here is derived from an EMBL/GenBank/DDBJ whole genome shotgun (WGS) entry which is preliminary data.</text>
</comment>
<reference evidence="1" key="1">
    <citation type="submission" date="2020-05" db="EMBL/GenBank/DDBJ databases">
        <title>Large-scale comparative analyses of tick genomes elucidate their genetic diversity and vector capacities.</title>
        <authorList>
            <person name="Jia N."/>
            <person name="Wang J."/>
            <person name="Shi W."/>
            <person name="Du L."/>
            <person name="Sun Y."/>
            <person name="Zhan W."/>
            <person name="Jiang J."/>
            <person name="Wang Q."/>
            <person name="Zhang B."/>
            <person name="Ji P."/>
            <person name="Sakyi L.B."/>
            <person name="Cui X."/>
            <person name="Yuan T."/>
            <person name="Jiang B."/>
            <person name="Yang W."/>
            <person name="Lam T.T.-Y."/>
            <person name="Chang Q."/>
            <person name="Ding S."/>
            <person name="Wang X."/>
            <person name="Zhu J."/>
            <person name="Ruan X."/>
            <person name="Zhao L."/>
            <person name="Wei J."/>
            <person name="Que T."/>
            <person name="Du C."/>
            <person name="Cheng J."/>
            <person name="Dai P."/>
            <person name="Han X."/>
            <person name="Huang E."/>
            <person name="Gao Y."/>
            <person name="Liu J."/>
            <person name="Shao H."/>
            <person name="Ye R."/>
            <person name="Li L."/>
            <person name="Wei W."/>
            <person name="Wang X."/>
            <person name="Wang C."/>
            <person name="Yang T."/>
            <person name="Huo Q."/>
            <person name="Li W."/>
            <person name="Guo W."/>
            <person name="Chen H."/>
            <person name="Zhou L."/>
            <person name="Ni X."/>
            <person name="Tian J."/>
            <person name="Zhou Y."/>
            <person name="Sheng Y."/>
            <person name="Liu T."/>
            <person name="Pan Y."/>
            <person name="Xia L."/>
            <person name="Li J."/>
            <person name="Zhao F."/>
            <person name="Cao W."/>
        </authorList>
    </citation>
    <scope>NUCLEOTIDE SEQUENCE</scope>
    <source>
        <strain evidence="1">Hyas-2018</strain>
    </source>
</reference>